<comment type="caution">
    <text evidence="6">The sequence shown here is derived from an EMBL/GenBank/DDBJ whole genome shotgun (WGS) entry which is preliminary data.</text>
</comment>
<evidence type="ECO:0000256" key="4">
    <source>
        <dbReference type="ARBA" id="ARBA00023163"/>
    </source>
</evidence>
<evidence type="ECO:0000259" key="5">
    <source>
        <dbReference type="PROSITE" id="PS50932"/>
    </source>
</evidence>
<dbReference type="InterPro" id="IPR000843">
    <property type="entry name" value="HTH_LacI"/>
</dbReference>
<dbReference type="InterPro" id="IPR046335">
    <property type="entry name" value="LacI/GalR-like_sensor"/>
</dbReference>
<evidence type="ECO:0000256" key="2">
    <source>
        <dbReference type="ARBA" id="ARBA00023015"/>
    </source>
</evidence>
<dbReference type="SMART" id="SM00354">
    <property type="entry name" value="HTH_LACI"/>
    <property type="match status" value="1"/>
</dbReference>
<accession>A0A0F0KED2</accession>
<dbReference type="PANTHER" id="PTHR30146:SF148">
    <property type="entry name" value="HTH-TYPE TRANSCRIPTIONAL REPRESSOR PURR-RELATED"/>
    <property type="match status" value="1"/>
</dbReference>
<evidence type="ECO:0000313" key="7">
    <source>
        <dbReference type="Proteomes" id="UP000033572"/>
    </source>
</evidence>
<dbReference type="Pfam" id="PF00356">
    <property type="entry name" value="LacI"/>
    <property type="match status" value="1"/>
</dbReference>
<feature type="domain" description="HTH lacI-type" evidence="5">
    <location>
        <begin position="9"/>
        <end position="62"/>
    </location>
</feature>
<dbReference type="GO" id="GO:0000976">
    <property type="term" value="F:transcription cis-regulatory region binding"/>
    <property type="evidence" value="ECO:0007669"/>
    <property type="project" value="TreeGrafter"/>
</dbReference>
<dbReference type="CDD" id="cd06267">
    <property type="entry name" value="PBP1_LacI_sugar_binding-like"/>
    <property type="match status" value="1"/>
</dbReference>
<reference evidence="6 7" key="1">
    <citation type="submission" date="2015-02" db="EMBL/GenBank/DDBJ databases">
        <title>Draft genome sequences of ten Microbacterium spp. with emphasis on heavy metal contaminated environments.</title>
        <authorList>
            <person name="Corretto E."/>
        </authorList>
    </citation>
    <scope>NUCLEOTIDE SEQUENCE [LARGE SCALE GENOMIC DNA]</scope>
    <source>
        <strain evidence="6 7">DSM 12966</strain>
    </source>
</reference>
<dbReference type="AlphaFoldDB" id="A0A0F0KED2"/>
<gene>
    <name evidence="6" type="primary">rbsR_5</name>
    <name evidence="6" type="ORF">RN50_02542</name>
</gene>
<dbReference type="SUPFAM" id="SSF53822">
    <property type="entry name" value="Periplasmic binding protein-like I"/>
    <property type="match status" value="1"/>
</dbReference>
<dbReference type="Pfam" id="PF13377">
    <property type="entry name" value="Peripla_BP_3"/>
    <property type="match status" value="1"/>
</dbReference>
<keyword evidence="2" id="KW-0805">Transcription regulation</keyword>
<dbReference type="EMBL" id="JYIU01000045">
    <property type="protein sequence ID" value="KJL19257.1"/>
    <property type="molecule type" value="Genomic_DNA"/>
</dbReference>
<dbReference type="PANTHER" id="PTHR30146">
    <property type="entry name" value="LACI-RELATED TRANSCRIPTIONAL REPRESSOR"/>
    <property type="match status" value="1"/>
</dbReference>
<dbReference type="KEGG" id="mfol:DXT68_02930"/>
<dbReference type="SUPFAM" id="SSF47413">
    <property type="entry name" value="lambda repressor-like DNA-binding domains"/>
    <property type="match status" value="1"/>
</dbReference>
<dbReference type="PATRIC" id="fig|104336.4.peg.2587"/>
<dbReference type="RefSeq" id="WP_045254868.1">
    <property type="nucleotide sequence ID" value="NZ_CP031425.1"/>
</dbReference>
<evidence type="ECO:0000256" key="3">
    <source>
        <dbReference type="ARBA" id="ARBA00023125"/>
    </source>
</evidence>
<dbReference type="Proteomes" id="UP000033572">
    <property type="component" value="Unassembled WGS sequence"/>
</dbReference>
<evidence type="ECO:0000256" key="1">
    <source>
        <dbReference type="ARBA" id="ARBA00022491"/>
    </source>
</evidence>
<sequence length="343" mass="36473">MSKSTRSPATYKDIQRLTGLSLATISKYYNGRNVLTSNREAIEAAAAELNYRPNAFASSLRRGVTRTVGVLLPSFQNPFHLEIVVGIEKYLRTHGIGVLVTSNEQDGTPSTVNAVELLLSRRVDGIIGVPALSDSSALATAVSIGIPVVTVDWLPRGLDADSVSLDNVQAGKVATQHLIDHGHRTLGALVGEEGMWSLQGRLDGFLTAARAADIAVAEDHIQRGPISVEAGYAAMMRVLAADTRPTAVFAGNYDLTVGAVTAINDSGLRLGHDISLVGFDSVDLAQVTSPKLTVYVQPVEQIATEAARIMNSRLDDPDSSTSRVTLELPGHLQIGASVRRLSD</sequence>
<protein>
    <submittedName>
        <fullName evidence="6">Ribose operon repressor</fullName>
    </submittedName>
</protein>
<dbReference type="Gene3D" id="3.40.50.2300">
    <property type="match status" value="2"/>
</dbReference>
<dbReference type="InterPro" id="IPR010982">
    <property type="entry name" value="Lambda_DNA-bd_dom_sf"/>
</dbReference>
<evidence type="ECO:0000313" key="6">
    <source>
        <dbReference type="EMBL" id="KJL19257.1"/>
    </source>
</evidence>
<dbReference type="Gene3D" id="1.10.260.40">
    <property type="entry name" value="lambda repressor-like DNA-binding domains"/>
    <property type="match status" value="1"/>
</dbReference>
<dbReference type="GO" id="GO:0003700">
    <property type="term" value="F:DNA-binding transcription factor activity"/>
    <property type="evidence" value="ECO:0007669"/>
    <property type="project" value="TreeGrafter"/>
</dbReference>
<keyword evidence="1" id="KW-0678">Repressor</keyword>
<dbReference type="PROSITE" id="PS50932">
    <property type="entry name" value="HTH_LACI_2"/>
    <property type="match status" value="1"/>
</dbReference>
<keyword evidence="4" id="KW-0804">Transcription</keyword>
<proteinExistence type="predicted"/>
<dbReference type="GeneID" id="94443333"/>
<keyword evidence="7" id="KW-1185">Reference proteome</keyword>
<organism evidence="6 7">
    <name type="scientific">Microbacterium foliorum</name>
    <dbReference type="NCBI Taxonomy" id="104336"/>
    <lineage>
        <taxon>Bacteria</taxon>
        <taxon>Bacillati</taxon>
        <taxon>Actinomycetota</taxon>
        <taxon>Actinomycetes</taxon>
        <taxon>Micrococcales</taxon>
        <taxon>Microbacteriaceae</taxon>
        <taxon>Microbacterium</taxon>
    </lineage>
</organism>
<dbReference type="InterPro" id="IPR028082">
    <property type="entry name" value="Peripla_BP_I"/>
</dbReference>
<name>A0A0F0KED2_9MICO</name>
<keyword evidence="3" id="KW-0238">DNA-binding</keyword>